<name>A0A6H9Z0A1_9ACTN</name>
<dbReference type="Proteomes" id="UP000468735">
    <property type="component" value="Unassembled WGS sequence"/>
</dbReference>
<reference evidence="1 2" key="1">
    <citation type="submission" date="2019-09" db="EMBL/GenBank/DDBJ databases">
        <title>Actinomadura physcomitrii sp. nov., a novel actinomycete isolated from moss [Physcomitrium sphaericum (Ludw) Fuernr].</title>
        <authorList>
            <person name="Zhuang X."/>
            <person name="Liu C."/>
        </authorList>
    </citation>
    <scope>NUCLEOTIDE SEQUENCE [LARGE SCALE GENOMIC DNA]</scope>
    <source>
        <strain evidence="1 2">HMC1</strain>
    </source>
</reference>
<dbReference type="EMBL" id="WBMT01000009">
    <property type="protein sequence ID" value="KAB2347291.1"/>
    <property type="molecule type" value="Genomic_DNA"/>
</dbReference>
<sequence>MTAPSSGVPAHWPPQPGDVWAAHDGLHYFAQQADENFDDHGLYLMDVAGEVHAQGSLLHQEPGLKLAYRATGDTTLLDLLQALHAALDVPLNAHARDDYARGRLLHHRAIVARTAIADAAQPGADLGYVAEFLAQYMSELQASYEPLCMDCERYPCSCGEVEQ</sequence>
<dbReference type="RefSeq" id="WP_151561984.1">
    <property type="nucleotide sequence ID" value="NZ_WBMT01000009.1"/>
</dbReference>
<accession>A0A6H9Z0A1</accession>
<evidence type="ECO:0000313" key="2">
    <source>
        <dbReference type="Proteomes" id="UP000468735"/>
    </source>
</evidence>
<organism evidence="1 2">
    <name type="scientific">Actinomadura rudentiformis</name>
    <dbReference type="NCBI Taxonomy" id="359158"/>
    <lineage>
        <taxon>Bacteria</taxon>
        <taxon>Bacillati</taxon>
        <taxon>Actinomycetota</taxon>
        <taxon>Actinomycetes</taxon>
        <taxon>Streptosporangiales</taxon>
        <taxon>Thermomonosporaceae</taxon>
        <taxon>Actinomadura</taxon>
    </lineage>
</organism>
<protein>
    <submittedName>
        <fullName evidence="1">Uncharacterized protein</fullName>
    </submittedName>
</protein>
<proteinExistence type="predicted"/>
<dbReference type="AlphaFoldDB" id="A0A6H9Z0A1"/>
<evidence type="ECO:0000313" key="1">
    <source>
        <dbReference type="EMBL" id="KAB2347291.1"/>
    </source>
</evidence>
<comment type="caution">
    <text evidence="1">The sequence shown here is derived from an EMBL/GenBank/DDBJ whole genome shotgun (WGS) entry which is preliminary data.</text>
</comment>
<gene>
    <name evidence="1" type="ORF">F8566_19965</name>
</gene>
<keyword evidence="2" id="KW-1185">Reference proteome</keyword>
<dbReference type="OrthoDB" id="3533639at2"/>